<sequence>MENTTPSAHRIDGLDAVITAIIDVLRSSVRRTCLFAPQLESRLWNQPAIINGLRTFAISGRERELRILVAEAADLQRDCGALVALHQRLPSALQLRQPLEGDGWPAQHPFLLGDDGSILRLDGAGRLGGDFTPAGFGQGRVVQSRFDAAWERARPMPELRALGI</sequence>
<dbReference type="AlphaFoldDB" id="A0A2K1PZH1"/>
<dbReference type="Proteomes" id="UP000236220">
    <property type="component" value="Unassembled WGS sequence"/>
</dbReference>
<reference evidence="2 3" key="1">
    <citation type="submission" date="2017-08" db="EMBL/GenBank/DDBJ databases">
        <title>Lysobacter sylvestris genome.</title>
        <authorList>
            <person name="Zhang D.-C."/>
            <person name="Albuquerque L."/>
            <person name="Franca L."/>
            <person name="Froufe H.J.C."/>
            <person name="Barroso C."/>
            <person name="Egas C."/>
            <person name="Da Costa M."/>
            <person name="Margesin R."/>
        </authorList>
    </citation>
    <scope>NUCLEOTIDE SEQUENCE [LARGE SCALE GENOMIC DNA]</scope>
    <source>
        <strain evidence="2 3">AM20-91</strain>
    </source>
</reference>
<dbReference type="InterPro" id="IPR057691">
    <property type="entry name" value="DUF7931"/>
</dbReference>
<organism evidence="2 3">
    <name type="scientific">Solilutibacter silvestris</name>
    <dbReference type="NCBI Taxonomy" id="1645665"/>
    <lineage>
        <taxon>Bacteria</taxon>
        <taxon>Pseudomonadati</taxon>
        <taxon>Pseudomonadota</taxon>
        <taxon>Gammaproteobacteria</taxon>
        <taxon>Lysobacterales</taxon>
        <taxon>Lysobacteraceae</taxon>
        <taxon>Solilutibacter</taxon>
    </lineage>
</organism>
<comment type="caution">
    <text evidence="2">The sequence shown here is derived from an EMBL/GenBank/DDBJ whole genome shotgun (WGS) entry which is preliminary data.</text>
</comment>
<proteinExistence type="predicted"/>
<dbReference type="OrthoDB" id="9796171at2"/>
<feature type="domain" description="DUF7931" evidence="1">
    <location>
        <begin position="15"/>
        <end position="162"/>
    </location>
</feature>
<keyword evidence="3" id="KW-1185">Reference proteome</keyword>
<name>A0A2K1PZH1_9GAMM</name>
<evidence type="ECO:0000313" key="3">
    <source>
        <dbReference type="Proteomes" id="UP000236220"/>
    </source>
</evidence>
<dbReference type="Pfam" id="PF25559">
    <property type="entry name" value="DUF7931"/>
    <property type="match status" value="1"/>
</dbReference>
<dbReference type="RefSeq" id="WP_103075800.1">
    <property type="nucleotide sequence ID" value="NZ_NPZB01000002.1"/>
</dbReference>
<accession>A0A2K1PZH1</accession>
<dbReference type="EMBL" id="NPZB01000002">
    <property type="protein sequence ID" value="PNS08185.1"/>
    <property type="molecule type" value="Genomic_DNA"/>
</dbReference>
<evidence type="ECO:0000313" key="2">
    <source>
        <dbReference type="EMBL" id="PNS08185.1"/>
    </source>
</evidence>
<evidence type="ECO:0000259" key="1">
    <source>
        <dbReference type="Pfam" id="PF25559"/>
    </source>
</evidence>
<protein>
    <recommendedName>
        <fullName evidence="1">DUF7931 domain-containing protein</fullName>
    </recommendedName>
</protein>
<gene>
    <name evidence="2" type="ORF">Lysil_2361</name>
</gene>